<keyword evidence="6" id="KW-0812">Transmembrane</keyword>
<dbReference type="RefSeq" id="XP_050944592.1">
    <property type="nucleotide sequence ID" value="XM_051088635.1"/>
</dbReference>
<name>A0ABM3L3I6_CUCME</name>
<accession>A0ABM3L3I6</accession>
<dbReference type="Pfam" id="PF00069">
    <property type="entry name" value="Pkinase"/>
    <property type="match status" value="1"/>
</dbReference>
<dbReference type="Gene3D" id="3.30.200.20">
    <property type="entry name" value="Phosphorylase Kinase, domain 1"/>
    <property type="match status" value="1"/>
</dbReference>
<gene>
    <name evidence="10" type="primary">LOC127150601</name>
</gene>
<keyword evidence="9" id="KW-1185">Reference proteome</keyword>
<keyword evidence="6" id="KW-1133">Transmembrane helix</keyword>
<keyword evidence="3" id="KW-0547">Nucleotide-binding</keyword>
<dbReference type="InterPro" id="IPR011009">
    <property type="entry name" value="Kinase-like_dom_sf"/>
</dbReference>
<evidence type="ECO:0000256" key="7">
    <source>
        <dbReference type="SAM" id="SignalP"/>
    </source>
</evidence>
<evidence type="ECO:0000256" key="3">
    <source>
        <dbReference type="ARBA" id="ARBA00022741"/>
    </source>
</evidence>
<proteinExistence type="predicted"/>
<keyword evidence="5" id="KW-0067">ATP-binding</keyword>
<evidence type="ECO:0000259" key="8">
    <source>
        <dbReference type="PROSITE" id="PS50011"/>
    </source>
</evidence>
<feature type="signal peptide" evidence="7">
    <location>
        <begin position="1"/>
        <end position="19"/>
    </location>
</feature>
<evidence type="ECO:0000256" key="2">
    <source>
        <dbReference type="ARBA" id="ARBA00022679"/>
    </source>
</evidence>
<evidence type="ECO:0000256" key="4">
    <source>
        <dbReference type="ARBA" id="ARBA00022777"/>
    </source>
</evidence>
<feature type="transmembrane region" description="Helical" evidence="6">
    <location>
        <begin position="214"/>
        <end position="237"/>
    </location>
</feature>
<dbReference type="InterPro" id="IPR000719">
    <property type="entry name" value="Prot_kinase_dom"/>
</dbReference>
<dbReference type="PANTHER" id="PTHR27002">
    <property type="entry name" value="RECEPTOR-LIKE SERINE/THREONINE-PROTEIN KINASE SD1-8"/>
    <property type="match status" value="1"/>
</dbReference>
<dbReference type="GeneID" id="127150601"/>
<evidence type="ECO:0000256" key="6">
    <source>
        <dbReference type="SAM" id="Phobius"/>
    </source>
</evidence>
<keyword evidence="2" id="KW-0808">Transferase</keyword>
<protein>
    <submittedName>
        <fullName evidence="10">Cysteine-rich receptor-like protein kinase 44 isoform X4</fullName>
    </submittedName>
</protein>
<keyword evidence="6" id="KW-0472">Membrane</keyword>
<feature type="transmembrane region" description="Helical" evidence="6">
    <location>
        <begin position="252"/>
        <end position="277"/>
    </location>
</feature>
<dbReference type="SUPFAM" id="SSF56112">
    <property type="entry name" value="Protein kinase-like (PK-like)"/>
    <property type="match status" value="1"/>
</dbReference>
<organism evidence="9 10">
    <name type="scientific">Cucumis melo</name>
    <name type="common">Muskmelon</name>
    <dbReference type="NCBI Taxonomy" id="3656"/>
    <lineage>
        <taxon>Eukaryota</taxon>
        <taxon>Viridiplantae</taxon>
        <taxon>Streptophyta</taxon>
        <taxon>Embryophyta</taxon>
        <taxon>Tracheophyta</taxon>
        <taxon>Spermatophyta</taxon>
        <taxon>Magnoliopsida</taxon>
        <taxon>eudicotyledons</taxon>
        <taxon>Gunneridae</taxon>
        <taxon>Pentapetalae</taxon>
        <taxon>rosids</taxon>
        <taxon>fabids</taxon>
        <taxon>Cucurbitales</taxon>
        <taxon>Cucurbitaceae</taxon>
        <taxon>Benincaseae</taxon>
        <taxon>Cucumis</taxon>
    </lineage>
</organism>
<evidence type="ECO:0000256" key="5">
    <source>
        <dbReference type="ARBA" id="ARBA00022840"/>
    </source>
</evidence>
<evidence type="ECO:0000313" key="9">
    <source>
        <dbReference type="Proteomes" id="UP001652600"/>
    </source>
</evidence>
<dbReference type="Gene3D" id="1.10.510.10">
    <property type="entry name" value="Transferase(Phosphotransferase) domain 1"/>
    <property type="match status" value="1"/>
</dbReference>
<keyword evidence="1" id="KW-0723">Serine/threonine-protein kinase</keyword>
<keyword evidence="4" id="KW-0418">Kinase</keyword>
<evidence type="ECO:0000313" key="10">
    <source>
        <dbReference type="RefSeq" id="XP_050944592.1"/>
    </source>
</evidence>
<sequence>MRIIFSLIRRLMLLPPHLLYQCQLPGKLCNGQSIAVKRLSRDSNQGDLEFKNEVLVMAKLQHRNLVRLLGFSLDGNERLLIYEFLPNASLDHFIFDFGMARLFKLDETRRHTQRIVGTYGYMAPEYVFHGQFSPKSDVFSFGVLILEIISGQENTNFCIDNGEQDIDLLNFTWKSWREGKPENVIDEALISVIMTSTQIHIISKLLLFQLHKMVCPFLIFMLVNSLYVVSSVTIYFISIDIKIIVSSVTFKFSTYICVVFDRNVLSSILTILFFAFYF</sequence>
<reference evidence="10" key="1">
    <citation type="submission" date="2025-08" db="UniProtKB">
        <authorList>
            <consortium name="RefSeq"/>
        </authorList>
    </citation>
    <scope>IDENTIFICATION</scope>
    <source>
        <tissue evidence="10">Stem</tissue>
    </source>
</reference>
<feature type="chain" id="PRO_5045592249" evidence="7">
    <location>
        <begin position="20"/>
        <end position="278"/>
    </location>
</feature>
<dbReference type="PROSITE" id="PS50011">
    <property type="entry name" value="PROTEIN_KINASE_DOM"/>
    <property type="match status" value="1"/>
</dbReference>
<dbReference type="Proteomes" id="UP001652600">
    <property type="component" value="Chromosome 8"/>
</dbReference>
<evidence type="ECO:0000256" key="1">
    <source>
        <dbReference type="ARBA" id="ARBA00022527"/>
    </source>
</evidence>
<keyword evidence="7" id="KW-0732">Signal</keyword>
<dbReference type="PANTHER" id="PTHR27002:SF181">
    <property type="entry name" value="RECEPTOR-LIKE SERINE_THREONINE-PROTEIN KINASE"/>
    <property type="match status" value="1"/>
</dbReference>
<feature type="domain" description="Protein kinase" evidence="8">
    <location>
        <begin position="1"/>
        <end position="218"/>
    </location>
</feature>